<organism evidence="1">
    <name type="scientific">Thermococcus litoralis</name>
    <dbReference type="NCBI Taxonomy" id="2265"/>
    <lineage>
        <taxon>Archaea</taxon>
        <taxon>Methanobacteriati</taxon>
        <taxon>Methanobacteriota</taxon>
        <taxon>Thermococci</taxon>
        <taxon>Thermococcales</taxon>
        <taxon>Thermococcaceae</taxon>
        <taxon>Thermococcus</taxon>
    </lineage>
</organism>
<evidence type="ECO:0008006" key="2">
    <source>
        <dbReference type="Google" id="ProtNLM"/>
    </source>
</evidence>
<proteinExistence type="predicted"/>
<accession>A0A7C0Y2N0</accession>
<dbReference type="AlphaFoldDB" id="A0A7C0Y2N0"/>
<reference evidence="1" key="1">
    <citation type="journal article" date="2020" name="mSystems">
        <title>Genome- and Community-Level Interaction Insights into Carbon Utilization and Element Cycling Functions of Hydrothermarchaeota in Hydrothermal Sediment.</title>
        <authorList>
            <person name="Zhou Z."/>
            <person name="Liu Y."/>
            <person name="Xu W."/>
            <person name="Pan J."/>
            <person name="Luo Z.H."/>
            <person name="Li M."/>
        </authorList>
    </citation>
    <scope>NUCLEOTIDE SEQUENCE [LARGE SCALE GENOMIC DNA]</scope>
    <source>
        <strain evidence="1">HyVt-151</strain>
    </source>
</reference>
<dbReference type="Proteomes" id="UP000886210">
    <property type="component" value="Unassembled WGS sequence"/>
</dbReference>
<dbReference type="Gene3D" id="1.10.10.10">
    <property type="entry name" value="Winged helix-like DNA-binding domain superfamily/Winged helix DNA-binding domain"/>
    <property type="match status" value="1"/>
</dbReference>
<protein>
    <recommendedName>
        <fullName evidence="2">ArsR family transcriptional regulator</fullName>
    </recommendedName>
</protein>
<dbReference type="SUPFAM" id="SSF46785">
    <property type="entry name" value="Winged helix' DNA-binding domain"/>
    <property type="match status" value="1"/>
</dbReference>
<evidence type="ECO:0000313" key="1">
    <source>
        <dbReference type="EMBL" id="HDD31083.1"/>
    </source>
</evidence>
<dbReference type="InterPro" id="IPR036388">
    <property type="entry name" value="WH-like_DNA-bd_sf"/>
</dbReference>
<sequence>MEKINVSIEEEILQLLEEKGELTVSFLTRFLNERGVECTRQKVERTLRRLSQAGKVEFFYRNGNHRRHYRLVR</sequence>
<dbReference type="InterPro" id="IPR036390">
    <property type="entry name" value="WH_DNA-bd_sf"/>
</dbReference>
<gene>
    <name evidence="1" type="ORF">ENF72_00445</name>
</gene>
<comment type="caution">
    <text evidence="1">The sequence shown here is derived from an EMBL/GenBank/DDBJ whole genome shotgun (WGS) entry which is preliminary data.</text>
</comment>
<name>A0A7C0Y2N0_THELI</name>
<dbReference type="EMBL" id="DQYG01000021">
    <property type="protein sequence ID" value="HDD31083.1"/>
    <property type="molecule type" value="Genomic_DNA"/>
</dbReference>